<organism evidence="2 3">
    <name type="scientific">Spirilliplanes yamanashiensis</name>
    <dbReference type="NCBI Taxonomy" id="42233"/>
    <lineage>
        <taxon>Bacteria</taxon>
        <taxon>Bacillati</taxon>
        <taxon>Actinomycetota</taxon>
        <taxon>Actinomycetes</taxon>
        <taxon>Micromonosporales</taxon>
        <taxon>Micromonosporaceae</taxon>
        <taxon>Spirilliplanes</taxon>
    </lineage>
</organism>
<dbReference type="InterPro" id="IPR023210">
    <property type="entry name" value="NADP_OxRdtase_dom"/>
</dbReference>
<dbReference type="GO" id="GO:0005829">
    <property type="term" value="C:cytosol"/>
    <property type="evidence" value="ECO:0007669"/>
    <property type="project" value="TreeGrafter"/>
</dbReference>
<reference evidence="2" key="1">
    <citation type="submission" date="2021-01" db="EMBL/GenBank/DDBJ databases">
        <title>Whole genome shotgun sequence of Spirilliplanes yamanashiensis NBRC 15828.</title>
        <authorList>
            <person name="Komaki H."/>
            <person name="Tamura T."/>
        </authorList>
    </citation>
    <scope>NUCLEOTIDE SEQUENCE</scope>
    <source>
        <strain evidence="2">NBRC 15828</strain>
    </source>
</reference>
<protein>
    <submittedName>
        <fullName evidence="2">Oxidoreductase</fullName>
    </submittedName>
</protein>
<proteinExistence type="predicted"/>
<feature type="domain" description="NADP-dependent oxidoreductase" evidence="1">
    <location>
        <begin position="7"/>
        <end position="306"/>
    </location>
</feature>
<keyword evidence="3" id="KW-1185">Reference proteome</keyword>
<sequence>MAVHMSEIVLGAMLFGTRLTEQESFAVLDRFVERGGTWIDTANCYSYWLDPAGQDGQSEEVLGRWLKARPGLRDRVRIATKAGHGQVNGQPEGLSAAAVRSAAEQSLRRLGVEHIDLYWTHVEDRSVPLEETVGALGELHAAGVVGRLGVSNHPAWRVAQARDTARRLGVEPYTALQLRHSYLQPRVGAAIPETAHRFAWPETLDYVRTEPGLDLWAYTPLMNGAYVRDDRLADAFDHPGTARKRAALSEVARDLGVNANQVVLAWLLGGDPAAWPIVGASRLEWIDEAMDAAELKLDAEAWRRLDVQL</sequence>
<evidence type="ECO:0000313" key="3">
    <source>
        <dbReference type="Proteomes" id="UP000652013"/>
    </source>
</evidence>
<name>A0A8J4DHR8_9ACTN</name>
<dbReference type="AlphaFoldDB" id="A0A8J4DHR8"/>
<dbReference type="Gene3D" id="3.20.20.100">
    <property type="entry name" value="NADP-dependent oxidoreductase domain"/>
    <property type="match status" value="1"/>
</dbReference>
<dbReference type="InterPro" id="IPR050523">
    <property type="entry name" value="AKR_Detox_Biosynth"/>
</dbReference>
<dbReference type="PANTHER" id="PTHR43364">
    <property type="entry name" value="NADH-SPECIFIC METHYLGLYOXAL REDUCTASE-RELATED"/>
    <property type="match status" value="1"/>
</dbReference>
<dbReference type="Proteomes" id="UP000652013">
    <property type="component" value="Unassembled WGS sequence"/>
</dbReference>
<dbReference type="EMBL" id="BOOY01000008">
    <property type="protein sequence ID" value="GIJ02081.1"/>
    <property type="molecule type" value="Genomic_DNA"/>
</dbReference>
<dbReference type="InterPro" id="IPR036812">
    <property type="entry name" value="NAD(P)_OxRdtase_dom_sf"/>
</dbReference>
<evidence type="ECO:0000259" key="1">
    <source>
        <dbReference type="Pfam" id="PF00248"/>
    </source>
</evidence>
<dbReference type="Pfam" id="PF00248">
    <property type="entry name" value="Aldo_ket_red"/>
    <property type="match status" value="1"/>
</dbReference>
<dbReference type="PANTHER" id="PTHR43364:SF6">
    <property type="entry name" value="OXIDOREDUCTASE-RELATED"/>
    <property type="match status" value="1"/>
</dbReference>
<accession>A0A8J4DHR8</accession>
<comment type="caution">
    <text evidence="2">The sequence shown here is derived from an EMBL/GenBank/DDBJ whole genome shotgun (WGS) entry which is preliminary data.</text>
</comment>
<dbReference type="SUPFAM" id="SSF51430">
    <property type="entry name" value="NAD(P)-linked oxidoreductase"/>
    <property type="match status" value="1"/>
</dbReference>
<evidence type="ECO:0000313" key="2">
    <source>
        <dbReference type="EMBL" id="GIJ02081.1"/>
    </source>
</evidence>
<gene>
    <name evidence="2" type="ORF">Sya03_14330</name>
</gene>